<feature type="domain" description="DUF1758" evidence="3">
    <location>
        <begin position="359"/>
        <end position="490"/>
    </location>
</feature>
<dbReference type="STRING" id="42157.A0A182ESP0"/>
<feature type="coiled-coil region" evidence="1">
    <location>
        <begin position="105"/>
        <end position="132"/>
    </location>
</feature>
<reference evidence="4 5" key="2">
    <citation type="submission" date="2018-08" db="EMBL/GenBank/DDBJ databases">
        <authorList>
            <person name="Laetsch R D."/>
            <person name="Stevens L."/>
            <person name="Kumar S."/>
            <person name="Blaxter L. M."/>
        </authorList>
    </citation>
    <scope>NUCLEOTIDE SEQUENCE [LARGE SCALE GENOMIC DNA]</scope>
</reference>
<keyword evidence="5" id="KW-1185">Reference proteome</keyword>
<dbReference type="PANTHER" id="PTHR47331">
    <property type="entry name" value="PHD-TYPE DOMAIN-CONTAINING PROTEIN"/>
    <property type="match status" value="1"/>
</dbReference>
<sequence length="578" mass="67119">MSSSIIASIQAPKTREDEEKAYEQVTEGEHGLFRIMHEGKESLITLMKYKDDAEQKLEQLFKRKSYEITPENYEVIRQLLRDKYGDPSTITTILYDELQAIKKNEKEWMATIENIERVLRQLEAIGENLEHSSIETAIESKLPSSWVLNKLYTQKKVEVPWSISKLRDFLSNIVHVTQQVKNCHHLSTFTETKLTTNKLEQKPEYNPGETSALSMVRSNPKFSSSAARSNQLTIRRNRPCIFCTRDHWDSECDIYPTANSRRNRLKLLKKYPICFKDSHNGEGCKIKKRCFYCKAPHNSALCDDRNTASNSLVHSKVKDDHENPRNPHKKDCSASFYNSIYTTRTNTKKETLLLCKEVEVFNPTQPQRRKKALVLFDIGSQLSFISQKLSHQLKLTESDKQIMKITPFGMRNPTLCATASTQLNVQTVENDVIRVCVNVVEHLTNELQVVDTPKEFQFQKLTNHWGKPDILIGADYFFKFIKLQNMQKLSSESPNDNDDEETLKRFQRTLKKKDGRYHVCWPWRDSKQNLSNNYGLCLGRLKNLIGKLQLKSLLQVYHNTIMEQLQTGMIEEVSHNDE</sequence>
<evidence type="ECO:0000313" key="6">
    <source>
        <dbReference type="WBParaSite" id="nOo.2.0.1.t11160-RA"/>
    </source>
</evidence>
<evidence type="ECO:0000259" key="3">
    <source>
        <dbReference type="Pfam" id="PF05585"/>
    </source>
</evidence>
<organism evidence="6">
    <name type="scientific">Onchocerca ochengi</name>
    <name type="common">Filarial nematode worm</name>
    <dbReference type="NCBI Taxonomy" id="42157"/>
    <lineage>
        <taxon>Eukaryota</taxon>
        <taxon>Metazoa</taxon>
        <taxon>Ecdysozoa</taxon>
        <taxon>Nematoda</taxon>
        <taxon>Chromadorea</taxon>
        <taxon>Rhabditida</taxon>
        <taxon>Spirurina</taxon>
        <taxon>Spiruromorpha</taxon>
        <taxon>Filarioidea</taxon>
        <taxon>Onchocercidae</taxon>
        <taxon>Onchocerca</taxon>
    </lineage>
</organism>
<feature type="region of interest" description="Disordered" evidence="2">
    <location>
        <begin position="201"/>
        <end position="220"/>
    </location>
</feature>
<dbReference type="PANTHER" id="PTHR47331:SF5">
    <property type="entry name" value="RIBONUCLEASE H"/>
    <property type="match status" value="1"/>
</dbReference>
<evidence type="ECO:0000256" key="2">
    <source>
        <dbReference type="SAM" id="MobiDB-lite"/>
    </source>
</evidence>
<name>A0A182ESP0_ONCOC</name>
<dbReference type="AlphaFoldDB" id="A0A182ESP0"/>
<dbReference type="EMBL" id="UYRW01007361">
    <property type="protein sequence ID" value="VDM95137.1"/>
    <property type="molecule type" value="Genomic_DNA"/>
</dbReference>
<gene>
    <name evidence="4" type="ORF">NOO_LOCUS11160</name>
</gene>
<dbReference type="Pfam" id="PF05585">
    <property type="entry name" value="DUF1758"/>
    <property type="match status" value="1"/>
</dbReference>
<dbReference type="InterPro" id="IPR008737">
    <property type="entry name" value="DUF1758"/>
</dbReference>
<evidence type="ECO:0000313" key="4">
    <source>
        <dbReference type="EMBL" id="VDM95137.1"/>
    </source>
</evidence>
<evidence type="ECO:0000313" key="5">
    <source>
        <dbReference type="Proteomes" id="UP000271087"/>
    </source>
</evidence>
<dbReference type="OrthoDB" id="5866078at2759"/>
<protein>
    <submittedName>
        <fullName evidence="6">DUF1758 domain-containing protein</fullName>
    </submittedName>
</protein>
<dbReference type="Proteomes" id="UP000271087">
    <property type="component" value="Unassembled WGS sequence"/>
</dbReference>
<dbReference type="InterPro" id="IPR005312">
    <property type="entry name" value="DUF1759"/>
</dbReference>
<dbReference type="InterPro" id="IPR021109">
    <property type="entry name" value="Peptidase_aspartic_dom_sf"/>
</dbReference>
<dbReference type="Gene3D" id="2.40.70.10">
    <property type="entry name" value="Acid Proteases"/>
    <property type="match status" value="1"/>
</dbReference>
<accession>A0A182ESP0</accession>
<reference evidence="6" key="1">
    <citation type="submission" date="2016-06" db="UniProtKB">
        <authorList>
            <consortium name="WormBaseParasite"/>
        </authorList>
    </citation>
    <scope>IDENTIFICATION</scope>
</reference>
<dbReference type="WBParaSite" id="nOo.2.0.1.t11160-RA">
    <property type="protein sequence ID" value="nOo.2.0.1.t11160-RA"/>
    <property type="gene ID" value="nOo.2.0.1.g11160"/>
</dbReference>
<proteinExistence type="predicted"/>
<feature type="compositionally biased region" description="Polar residues" evidence="2">
    <location>
        <begin position="208"/>
        <end position="220"/>
    </location>
</feature>
<feature type="region of interest" description="Disordered" evidence="2">
    <location>
        <begin position="1"/>
        <end position="20"/>
    </location>
</feature>
<evidence type="ECO:0000256" key="1">
    <source>
        <dbReference type="SAM" id="Coils"/>
    </source>
</evidence>
<dbReference type="Pfam" id="PF03564">
    <property type="entry name" value="DUF1759"/>
    <property type="match status" value="1"/>
</dbReference>
<keyword evidence="1" id="KW-0175">Coiled coil</keyword>